<dbReference type="Pfam" id="PF02133">
    <property type="entry name" value="Transp_cyt_pur"/>
    <property type="match status" value="1"/>
</dbReference>
<comment type="subcellular location">
    <subcellularLocation>
        <location evidence="1">Membrane</location>
        <topology evidence="1">Multi-pass membrane protein</topology>
    </subcellularLocation>
</comment>
<dbReference type="GO" id="GO:0005886">
    <property type="term" value="C:plasma membrane"/>
    <property type="evidence" value="ECO:0007669"/>
    <property type="project" value="TreeGrafter"/>
</dbReference>
<feature type="transmembrane region" description="Helical" evidence="6">
    <location>
        <begin position="370"/>
        <end position="389"/>
    </location>
</feature>
<comment type="similarity">
    <text evidence="2">Belongs to the purine-cytosine permease (2.A.39) family.</text>
</comment>
<dbReference type="EMBL" id="JAVGVR010000001">
    <property type="protein sequence ID" value="MDQ6598879.1"/>
    <property type="molecule type" value="Genomic_DNA"/>
</dbReference>
<evidence type="ECO:0000256" key="1">
    <source>
        <dbReference type="ARBA" id="ARBA00004141"/>
    </source>
</evidence>
<feature type="transmembrane region" description="Helical" evidence="6">
    <location>
        <begin position="99"/>
        <end position="121"/>
    </location>
</feature>
<dbReference type="CDD" id="cd11484">
    <property type="entry name" value="SLC-NCS1sbd_CobB-like"/>
    <property type="match status" value="1"/>
</dbReference>
<feature type="transmembrane region" description="Helical" evidence="6">
    <location>
        <begin position="197"/>
        <end position="218"/>
    </location>
</feature>
<dbReference type="Proteomes" id="UP001178888">
    <property type="component" value="Unassembled WGS sequence"/>
</dbReference>
<keyword evidence="3 6" id="KW-0812">Transmembrane</keyword>
<dbReference type="GO" id="GO:0015209">
    <property type="term" value="F:cytosine transmembrane transporter activity"/>
    <property type="evidence" value="ECO:0007669"/>
    <property type="project" value="InterPro"/>
</dbReference>
<evidence type="ECO:0000256" key="4">
    <source>
        <dbReference type="ARBA" id="ARBA00022989"/>
    </source>
</evidence>
<evidence type="ECO:0000256" key="2">
    <source>
        <dbReference type="ARBA" id="ARBA00008974"/>
    </source>
</evidence>
<feature type="transmembrane region" description="Helical" evidence="6">
    <location>
        <begin position="230"/>
        <end position="252"/>
    </location>
</feature>
<sequence>MKEEKVISDFAREAVPKELRRSWLSMFFVSCAIGVDLSSVILGAELANGMQLNQAILSVFIGSLLLAILCTTCGIVGSYTNLSTSMITKYVFGKYGAKVFSLILGTSLLGWFGVQVGFFATNAHTVLQDAFHLSINVKVLSVIGGLLMMTTAIFGYRAIEKLSVWSVPLILGLMLLALFLTLKSHSLPASVPKAGEFTFGSAISLVISIFIVGATTQPDITRWSKSRKDAIIATFFGIFIGNSIMIVLAILMLEAMGTNNIMKIFITLGLAIPGVLVLTLAQWTSNTTNLYSSSLGFSLIFMKVRKELLTIILGIISTMLAVLGIYEQFISFLDILAIVIAPIGGIYVAEFFLVKKEFKRYDQKMKAQPVVTRSIISWIVGMLITYLTSAQPLGLSLFSLTSISSLDGFLTGFIVQAVLGKLLKHKDSFQQVNINTGKREEFGE</sequence>
<gene>
    <name evidence="7" type="ORF">RCG21_21405</name>
</gene>
<dbReference type="RefSeq" id="WP_308913747.1">
    <property type="nucleotide sequence ID" value="NZ_JAVGVR010000001.1"/>
</dbReference>
<keyword evidence="8" id="KW-1185">Reference proteome</keyword>
<dbReference type="InterPro" id="IPR001248">
    <property type="entry name" value="Pur-cyt_permease"/>
</dbReference>
<dbReference type="Gene3D" id="1.10.4160.10">
    <property type="entry name" value="Hydantoin permease"/>
    <property type="match status" value="1"/>
</dbReference>
<comment type="caution">
    <text evidence="7">The sequence shown here is derived from an EMBL/GenBank/DDBJ whole genome shotgun (WGS) entry which is preliminary data.</text>
</comment>
<feature type="transmembrane region" description="Helical" evidence="6">
    <location>
        <begin position="133"/>
        <end position="155"/>
    </location>
</feature>
<evidence type="ECO:0000256" key="3">
    <source>
        <dbReference type="ARBA" id="ARBA00022692"/>
    </source>
</evidence>
<protein>
    <submittedName>
        <fullName evidence="7">Cytosine permease</fullName>
    </submittedName>
</protein>
<keyword evidence="5 6" id="KW-0472">Membrane</keyword>
<name>A0AA90QXV2_9BACI</name>
<keyword evidence="4 6" id="KW-1133">Transmembrane helix</keyword>
<evidence type="ECO:0000313" key="8">
    <source>
        <dbReference type="Proteomes" id="UP001178888"/>
    </source>
</evidence>
<organism evidence="7 8">
    <name type="scientific">Bacillus salipaludis</name>
    <dbReference type="NCBI Taxonomy" id="2547811"/>
    <lineage>
        <taxon>Bacteria</taxon>
        <taxon>Bacillati</taxon>
        <taxon>Bacillota</taxon>
        <taxon>Bacilli</taxon>
        <taxon>Bacillales</taxon>
        <taxon>Bacillaceae</taxon>
        <taxon>Bacillus</taxon>
    </lineage>
</organism>
<proteinExistence type="inferred from homology"/>
<dbReference type="AlphaFoldDB" id="A0AA90QXV2"/>
<feature type="transmembrane region" description="Helical" evidence="6">
    <location>
        <begin position="21"/>
        <end position="44"/>
    </location>
</feature>
<accession>A0AA90QXV2</accession>
<dbReference type="PANTHER" id="PTHR30569">
    <property type="entry name" value="CYTOSINE TRANSPORTER CODB"/>
    <property type="match status" value="1"/>
</dbReference>
<feature type="transmembrane region" description="Helical" evidence="6">
    <location>
        <begin position="395"/>
        <end position="419"/>
    </location>
</feature>
<feature type="transmembrane region" description="Helical" evidence="6">
    <location>
        <begin position="162"/>
        <end position="182"/>
    </location>
</feature>
<dbReference type="PANTHER" id="PTHR30569:SF0">
    <property type="entry name" value="CYTOSINE PERMEASE"/>
    <property type="match status" value="1"/>
</dbReference>
<evidence type="ECO:0000256" key="6">
    <source>
        <dbReference type="SAM" id="Phobius"/>
    </source>
</evidence>
<feature type="transmembrane region" description="Helical" evidence="6">
    <location>
        <begin position="308"/>
        <end position="326"/>
    </location>
</feature>
<evidence type="ECO:0000313" key="7">
    <source>
        <dbReference type="EMBL" id="MDQ6598879.1"/>
    </source>
</evidence>
<evidence type="ECO:0000256" key="5">
    <source>
        <dbReference type="ARBA" id="ARBA00023136"/>
    </source>
</evidence>
<feature type="transmembrane region" description="Helical" evidence="6">
    <location>
        <begin position="264"/>
        <end position="283"/>
    </location>
</feature>
<feature type="transmembrane region" description="Helical" evidence="6">
    <location>
        <begin position="332"/>
        <end position="349"/>
    </location>
</feature>
<reference evidence="7" key="1">
    <citation type="submission" date="2023-08" db="EMBL/GenBank/DDBJ databases">
        <title>Nitrogen cycling bacteria in agricultural field soils.</title>
        <authorList>
            <person name="Jang J."/>
        </authorList>
    </citation>
    <scope>NUCLEOTIDE SEQUENCE</scope>
    <source>
        <strain evidence="7">PS3-36</strain>
    </source>
</reference>
<dbReference type="InterPro" id="IPR030191">
    <property type="entry name" value="CodB"/>
</dbReference>
<feature type="transmembrane region" description="Helical" evidence="6">
    <location>
        <begin position="56"/>
        <end position="79"/>
    </location>
</feature>